<comment type="subcellular location">
    <subcellularLocation>
        <location evidence="1">Cell membrane</location>
        <topology evidence="1">Multi-pass membrane protein</topology>
    </subcellularLocation>
</comment>
<feature type="transmembrane region" description="Helical" evidence="7">
    <location>
        <begin position="532"/>
        <end position="553"/>
    </location>
</feature>
<feature type="transmembrane region" description="Helical" evidence="7">
    <location>
        <begin position="565"/>
        <end position="585"/>
    </location>
</feature>
<feature type="transmembrane region" description="Helical" evidence="7">
    <location>
        <begin position="168"/>
        <end position="184"/>
    </location>
</feature>
<dbReference type="Proteomes" id="UP000676325">
    <property type="component" value="Unassembled WGS sequence"/>
</dbReference>
<proteinExistence type="inferred from homology"/>
<accession>A0A941IKV6</accession>
<feature type="transmembrane region" description="Helical" evidence="7">
    <location>
        <begin position="508"/>
        <end position="525"/>
    </location>
</feature>
<dbReference type="PANTHER" id="PTHR33406:SF6">
    <property type="entry name" value="MEMBRANE PROTEIN YDGH-RELATED"/>
    <property type="match status" value="1"/>
</dbReference>
<evidence type="ECO:0000256" key="1">
    <source>
        <dbReference type="ARBA" id="ARBA00004651"/>
    </source>
</evidence>
<comment type="similarity">
    <text evidence="2">Belongs to the resistance-nodulation-cell division (RND) (TC 2.A.6) family. MmpL subfamily.</text>
</comment>
<feature type="transmembrane region" description="Helical" evidence="7">
    <location>
        <begin position="299"/>
        <end position="321"/>
    </location>
</feature>
<evidence type="ECO:0000313" key="9">
    <source>
        <dbReference type="EMBL" id="MBR7831029.1"/>
    </source>
</evidence>
<evidence type="ECO:0000259" key="8">
    <source>
        <dbReference type="PROSITE" id="PS50156"/>
    </source>
</evidence>
<evidence type="ECO:0000313" key="10">
    <source>
        <dbReference type="Proteomes" id="UP000676325"/>
    </source>
</evidence>
<sequence length="697" mass="73134">MVLAVWLVIGVFAFGTASKLYNAEQNNADAYLPHSAASTQLIDYLQHAPGAPPNTDSATILYVNEAGVGAAEQARVAHDIAAFQSTVPGVTKVVELPPSSDGKALAVAVPVKIPETGNFDFGPAMNAIKAVAQPDGKVDQGSTQVYIAGGFALDEAANSAFNGLDTKLLFGAGLVVILILLITYRSPFLWLLPVFSSVFALQLAQAIMYELVKHAGVVVSGQSGGILTVLVFGVGTDYALLLVARYREELHNYEDKHEAMRIALSRSSPAVAASALTVMLATLGLLVSQLASNVGLGKIGAIGVACSLLAMTTLLPALLVIMPRGVFWPNVPRYGVDANARIGVWTRVSELVGRAPRLVWVASAALLVVLSFGLLDLHSGQIPTAQSFVGTPAAVTAQQKLQTHYPDKGTQPVQILASAATEPQVTAILHAESGLAASAPGGFTAVPLGDKVFYSVGMAEPADSATARETVNRLRGQLAAVPNADALVGGYTAITIDEQASAAHDRNWVIPIVLAISFVILILLLRAFLAPLLLLGSVILSFLAALGVAAFFSDHAFARPTEDNSYPLFVFIFLVALGIDYNIFLMTRVREETRRIGTRPGILRGLAVTGGVITSAGFVLAATFAVLTTLPLTQFLQIGFAVAFGVLLDTLLVRTVLVPALCYDVGPAIWWPSKLAKESVTRAGMLDVDAHSASGGN</sequence>
<feature type="transmembrane region" description="Helical" evidence="7">
    <location>
        <begin position="267"/>
        <end position="287"/>
    </location>
</feature>
<dbReference type="Gene3D" id="1.20.1640.10">
    <property type="entry name" value="Multidrug efflux transporter AcrB transmembrane domain"/>
    <property type="match status" value="2"/>
</dbReference>
<dbReference type="PROSITE" id="PS50156">
    <property type="entry name" value="SSD"/>
    <property type="match status" value="2"/>
</dbReference>
<dbReference type="EMBL" id="JAGSOH010000177">
    <property type="protein sequence ID" value="MBR7831029.1"/>
    <property type="molecule type" value="Genomic_DNA"/>
</dbReference>
<dbReference type="PANTHER" id="PTHR33406">
    <property type="entry name" value="MEMBRANE PROTEIN MJ1562-RELATED"/>
    <property type="match status" value="1"/>
</dbReference>
<dbReference type="InterPro" id="IPR050545">
    <property type="entry name" value="Mycobact_MmpL"/>
</dbReference>
<keyword evidence="5 7" id="KW-1133">Transmembrane helix</keyword>
<feature type="transmembrane region" description="Helical" evidence="7">
    <location>
        <begin position="634"/>
        <end position="653"/>
    </location>
</feature>
<feature type="transmembrane region" description="Helical" evidence="7">
    <location>
        <begin position="191"/>
        <end position="212"/>
    </location>
</feature>
<keyword evidence="6 7" id="KW-0472">Membrane</keyword>
<evidence type="ECO:0000256" key="5">
    <source>
        <dbReference type="ARBA" id="ARBA00022989"/>
    </source>
</evidence>
<dbReference type="InterPro" id="IPR000731">
    <property type="entry name" value="SSD"/>
</dbReference>
<feature type="transmembrane region" description="Helical" evidence="7">
    <location>
        <begin position="224"/>
        <end position="246"/>
    </location>
</feature>
<dbReference type="Pfam" id="PF03176">
    <property type="entry name" value="MMPL"/>
    <property type="match status" value="2"/>
</dbReference>
<feature type="transmembrane region" description="Helical" evidence="7">
    <location>
        <begin position="606"/>
        <end position="628"/>
    </location>
</feature>
<feature type="domain" description="SSD" evidence="8">
    <location>
        <begin position="537"/>
        <end position="663"/>
    </location>
</feature>
<dbReference type="SUPFAM" id="SSF82866">
    <property type="entry name" value="Multidrug efflux transporter AcrB transmembrane domain"/>
    <property type="match status" value="2"/>
</dbReference>
<gene>
    <name evidence="9" type="ORF">KDK95_32290</name>
</gene>
<organism evidence="9 10">
    <name type="scientific">Actinospica acidithermotolerans</name>
    <dbReference type="NCBI Taxonomy" id="2828514"/>
    <lineage>
        <taxon>Bacteria</taxon>
        <taxon>Bacillati</taxon>
        <taxon>Actinomycetota</taxon>
        <taxon>Actinomycetes</taxon>
        <taxon>Catenulisporales</taxon>
        <taxon>Actinospicaceae</taxon>
        <taxon>Actinospica</taxon>
    </lineage>
</organism>
<dbReference type="AlphaFoldDB" id="A0A941IKV6"/>
<feature type="transmembrane region" description="Helical" evidence="7">
    <location>
        <begin position="357"/>
        <end position="375"/>
    </location>
</feature>
<keyword evidence="3" id="KW-1003">Cell membrane</keyword>
<evidence type="ECO:0000256" key="3">
    <source>
        <dbReference type="ARBA" id="ARBA00022475"/>
    </source>
</evidence>
<feature type="domain" description="SSD" evidence="8">
    <location>
        <begin position="195"/>
        <end position="321"/>
    </location>
</feature>
<dbReference type="GO" id="GO:0005886">
    <property type="term" value="C:plasma membrane"/>
    <property type="evidence" value="ECO:0007669"/>
    <property type="project" value="UniProtKB-SubCell"/>
</dbReference>
<evidence type="ECO:0000256" key="6">
    <source>
        <dbReference type="ARBA" id="ARBA00023136"/>
    </source>
</evidence>
<keyword evidence="10" id="KW-1185">Reference proteome</keyword>
<dbReference type="InterPro" id="IPR004869">
    <property type="entry name" value="MMPL_dom"/>
</dbReference>
<name>A0A941IKV6_9ACTN</name>
<evidence type="ECO:0000256" key="7">
    <source>
        <dbReference type="SAM" id="Phobius"/>
    </source>
</evidence>
<evidence type="ECO:0000256" key="2">
    <source>
        <dbReference type="ARBA" id="ARBA00010157"/>
    </source>
</evidence>
<keyword evidence="4 7" id="KW-0812">Transmembrane</keyword>
<protein>
    <submittedName>
        <fullName evidence="9">MMPL family transporter</fullName>
    </submittedName>
</protein>
<comment type="caution">
    <text evidence="9">The sequence shown here is derived from an EMBL/GenBank/DDBJ whole genome shotgun (WGS) entry which is preliminary data.</text>
</comment>
<evidence type="ECO:0000256" key="4">
    <source>
        <dbReference type="ARBA" id="ARBA00022692"/>
    </source>
</evidence>
<reference evidence="9" key="1">
    <citation type="submission" date="2021-04" db="EMBL/GenBank/DDBJ databases">
        <title>Genome based classification of Actinospica acidithermotolerans sp. nov., an actinobacterium isolated from an Indonesian hot spring.</title>
        <authorList>
            <person name="Kusuma A.B."/>
            <person name="Putra K.E."/>
            <person name="Nafisah S."/>
            <person name="Loh J."/>
            <person name="Nouioui I."/>
            <person name="Goodfellow M."/>
        </authorList>
    </citation>
    <scope>NUCLEOTIDE SEQUENCE</scope>
    <source>
        <strain evidence="9">MGRD01-02</strain>
    </source>
</reference>
<dbReference type="RefSeq" id="WP_212522148.1">
    <property type="nucleotide sequence ID" value="NZ_JAGSOH010000177.1"/>
</dbReference>